<evidence type="ECO:0000313" key="3">
    <source>
        <dbReference type="Proteomes" id="UP001589818"/>
    </source>
</evidence>
<keyword evidence="1" id="KW-1133">Transmembrane helix</keyword>
<organism evidence="2 3">
    <name type="scientific">Paenibacillus mendelii</name>
    <dbReference type="NCBI Taxonomy" id="206163"/>
    <lineage>
        <taxon>Bacteria</taxon>
        <taxon>Bacillati</taxon>
        <taxon>Bacillota</taxon>
        <taxon>Bacilli</taxon>
        <taxon>Bacillales</taxon>
        <taxon>Paenibacillaceae</taxon>
        <taxon>Paenibacillus</taxon>
    </lineage>
</organism>
<name>A0ABV6JJP9_9BACL</name>
<proteinExistence type="predicted"/>
<feature type="transmembrane region" description="Helical" evidence="1">
    <location>
        <begin position="199"/>
        <end position="220"/>
    </location>
</feature>
<protein>
    <submittedName>
        <fullName evidence="2">Uncharacterized protein</fullName>
    </submittedName>
</protein>
<dbReference type="EMBL" id="JBHLVF010000047">
    <property type="protein sequence ID" value="MFC0396143.1"/>
    <property type="molecule type" value="Genomic_DNA"/>
</dbReference>
<dbReference type="RefSeq" id="WP_204817093.1">
    <property type="nucleotide sequence ID" value="NZ_JANHOF010000002.1"/>
</dbReference>
<sequence>MLREAYRRLNRNLSILLYPIILDMIALGAGWGLAGFRGEPQWSLKLLLDMGLPSLSHSLNLPVLANTLGYLSLFGQEGSVPAVIVVLLLLLVLCYAQGGYIASLQLIASGAKPSFSQFMRSGRVFFVRFFMFNAIVFAAQMGLTLGLSALFGSAGLFFSLLVFIVLRIIFIYIEFTMVVDRLSWDQVLGQSRAYFRSSLAQTGMIVVVLVAGSGLISLLLHRTWSLAAIIIGIPVYAYVITGIQLALMMVLLQTKSQA</sequence>
<gene>
    <name evidence="2" type="ORF">ACFFJ8_32805</name>
</gene>
<evidence type="ECO:0000256" key="1">
    <source>
        <dbReference type="SAM" id="Phobius"/>
    </source>
</evidence>
<feature type="transmembrane region" description="Helical" evidence="1">
    <location>
        <begin position="125"/>
        <end position="151"/>
    </location>
</feature>
<reference evidence="2 3" key="1">
    <citation type="submission" date="2024-09" db="EMBL/GenBank/DDBJ databases">
        <authorList>
            <person name="Sun Q."/>
            <person name="Mori K."/>
        </authorList>
    </citation>
    <scope>NUCLEOTIDE SEQUENCE [LARGE SCALE GENOMIC DNA]</scope>
    <source>
        <strain evidence="2 3">CCM 4839</strain>
    </source>
</reference>
<accession>A0ABV6JJP9</accession>
<feature type="transmembrane region" description="Helical" evidence="1">
    <location>
        <begin position="226"/>
        <end position="252"/>
    </location>
</feature>
<keyword evidence="3" id="KW-1185">Reference proteome</keyword>
<evidence type="ECO:0000313" key="2">
    <source>
        <dbReference type="EMBL" id="MFC0396143.1"/>
    </source>
</evidence>
<feature type="transmembrane region" description="Helical" evidence="1">
    <location>
        <begin position="12"/>
        <end position="34"/>
    </location>
</feature>
<keyword evidence="1" id="KW-0472">Membrane</keyword>
<feature type="transmembrane region" description="Helical" evidence="1">
    <location>
        <begin position="157"/>
        <end position="179"/>
    </location>
</feature>
<keyword evidence="1" id="KW-0812">Transmembrane</keyword>
<dbReference type="Proteomes" id="UP001589818">
    <property type="component" value="Unassembled WGS sequence"/>
</dbReference>
<comment type="caution">
    <text evidence="2">The sequence shown here is derived from an EMBL/GenBank/DDBJ whole genome shotgun (WGS) entry which is preliminary data.</text>
</comment>
<feature type="transmembrane region" description="Helical" evidence="1">
    <location>
        <begin position="80"/>
        <end position="104"/>
    </location>
</feature>